<dbReference type="Proteomes" id="UP000183868">
    <property type="component" value="Chromosome"/>
</dbReference>
<reference evidence="1 2" key="1">
    <citation type="submission" date="2016-11" db="EMBL/GenBank/DDBJ databases">
        <title>Genomic analysis of Caldithrix abyssi and proposal of a novel bacterial phylum Caldithrichaeota.</title>
        <authorList>
            <person name="Kublanov I."/>
            <person name="Sigalova O."/>
            <person name="Gavrilov S."/>
            <person name="Lebedinsky A."/>
            <person name="Ivanova N."/>
            <person name="Daum C."/>
            <person name="Reddy T."/>
            <person name="Klenk H.P."/>
            <person name="Goker M."/>
            <person name="Reva O."/>
            <person name="Miroshnichenko M."/>
            <person name="Kyprides N."/>
            <person name="Woyke T."/>
            <person name="Gelfand M."/>
        </authorList>
    </citation>
    <scope>NUCLEOTIDE SEQUENCE [LARGE SCALE GENOMIC DNA]</scope>
    <source>
        <strain evidence="1 2">LF13</strain>
    </source>
</reference>
<name>A0A1J1C7J0_CALAY</name>
<dbReference type="Gene3D" id="3.40.30.10">
    <property type="entry name" value="Glutaredoxin"/>
    <property type="match status" value="1"/>
</dbReference>
<protein>
    <recommendedName>
        <fullName evidence="3">DUF1450 domain-containing protein</fullName>
    </recommendedName>
</protein>
<accession>A0A1J1C7J0</accession>
<evidence type="ECO:0000313" key="2">
    <source>
        <dbReference type="Proteomes" id="UP000183868"/>
    </source>
</evidence>
<evidence type="ECO:0008006" key="3">
    <source>
        <dbReference type="Google" id="ProtNLM"/>
    </source>
</evidence>
<gene>
    <name evidence="1" type="ORF">Cabys_1516</name>
</gene>
<proteinExistence type="predicted"/>
<dbReference type="KEGG" id="caby:Cabys_1516"/>
<dbReference type="EMBL" id="CP018099">
    <property type="protein sequence ID" value="APF18265.1"/>
    <property type="molecule type" value="Genomic_DNA"/>
</dbReference>
<organism evidence="1 2">
    <name type="scientific">Caldithrix abyssi DSM 13497</name>
    <dbReference type="NCBI Taxonomy" id="880073"/>
    <lineage>
        <taxon>Bacteria</taxon>
        <taxon>Pseudomonadati</taxon>
        <taxon>Calditrichota</taxon>
        <taxon>Calditrichia</taxon>
        <taxon>Calditrichales</taxon>
        <taxon>Calditrichaceae</taxon>
        <taxon>Caldithrix</taxon>
    </lineage>
</organism>
<dbReference type="AlphaFoldDB" id="A0A1J1C7J0"/>
<dbReference type="SUPFAM" id="SSF52833">
    <property type="entry name" value="Thioredoxin-like"/>
    <property type="match status" value="1"/>
</dbReference>
<dbReference type="InterPro" id="IPR036249">
    <property type="entry name" value="Thioredoxin-like_sf"/>
</dbReference>
<evidence type="ECO:0000313" key="1">
    <source>
        <dbReference type="EMBL" id="APF18265.1"/>
    </source>
</evidence>
<sequence>MGSMTLYNFLEDYLKRHPDAFELEMSNCLDVCNRESCEAPILKMDEKIYSKMSVEKLKTILKEL</sequence>